<keyword evidence="3" id="KW-1185">Reference proteome</keyword>
<dbReference type="AlphaFoldDB" id="A0A848EH98"/>
<dbReference type="SUPFAM" id="SSF51261">
    <property type="entry name" value="Duplicated hybrid motif"/>
    <property type="match status" value="1"/>
</dbReference>
<dbReference type="EMBL" id="JABBKX010000005">
    <property type="protein sequence ID" value="NMJ42795.1"/>
    <property type="molecule type" value="Genomic_DNA"/>
</dbReference>
<comment type="caution">
    <text evidence="2">The sequence shown here is derived from an EMBL/GenBank/DDBJ whole genome shotgun (WGS) entry which is preliminary data.</text>
</comment>
<sequence>MLFPLKFLPKESYKEAPRHFGARRSKGKRKHAGCDLYAPVGTPIFAVANGVVLDFYEFYLESWALEVDHGDFVARYGEVKKTLPAGVKKGAKIFAGQHIANVGVLQGLKLSMLHFEMYAGTAKGALTQKGNPPYQRRSDLMDPTPYLDAAQMFGATVFNPCVFLPGMSKASFGFTAGMGLYPE</sequence>
<dbReference type="InterPro" id="IPR050570">
    <property type="entry name" value="Cell_wall_metabolism_enzyme"/>
</dbReference>
<gene>
    <name evidence="2" type="ORF">GWK16_16230</name>
</gene>
<organism evidence="2 3">
    <name type="scientific">Neoroseomonas marina</name>
    <dbReference type="NCBI Taxonomy" id="1232220"/>
    <lineage>
        <taxon>Bacteria</taxon>
        <taxon>Pseudomonadati</taxon>
        <taxon>Pseudomonadota</taxon>
        <taxon>Alphaproteobacteria</taxon>
        <taxon>Acetobacterales</taxon>
        <taxon>Acetobacteraceae</taxon>
        <taxon>Neoroseomonas</taxon>
    </lineage>
</organism>
<dbReference type="PANTHER" id="PTHR21666:SF270">
    <property type="entry name" value="MUREIN HYDROLASE ACTIVATOR ENVC"/>
    <property type="match status" value="1"/>
</dbReference>
<dbReference type="Pfam" id="PF01551">
    <property type="entry name" value="Peptidase_M23"/>
    <property type="match status" value="1"/>
</dbReference>
<dbReference type="Gene3D" id="2.70.70.10">
    <property type="entry name" value="Glucose Permease (Domain IIA)"/>
    <property type="match status" value="1"/>
</dbReference>
<name>A0A848EH98_9PROT</name>
<dbReference type="RefSeq" id="WP_170055014.1">
    <property type="nucleotide sequence ID" value="NZ_JABBKX010000005.1"/>
</dbReference>
<evidence type="ECO:0000313" key="2">
    <source>
        <dbReference type="EMBL" id="NMJ42795.1"/>
    </source>
</evidence>
<protein>
    <submittedName>
        <fullName evidence="2">M23 family metallopeptidase</fullName>
    </submittedName>
</protein>
<accession>A0A848EH98</accession>
<dbReference type="InterPro" id="IPR016047">
    <property type="entry name" value="M23ase_b-sheet_dom"/>
</dbReference>
<dbReference type="InterPro" id="IPR011055">
    <property type="entry name" value="Dup_hybrid_motif"/>
</dbReference>
<dbReference type="GO" id="GO:0004222">
    <property type="term" value="F:metalloendopeptidase activity"/>
    <property type="evidence" value="ECO:0007669"/>
    <property type="project" value="TreeGrafter"/>
</dbReference>
<proteinExistence type="predicted"/>
<reference evidence="2 3" key="1">
    <citation type="submission" date="2020-03" db="EMBL/GenBank/DDBJ databases">
        <authorList>
            <person name="Sun Q."/>
        </authorList>
    </citation>
    <scope>NUCLEOTIDE SEQUENCE [LARGE SCALE GENOMIC DNA]</scope>
    <source>
        <strain evidence="2 3">JC162</strain>
    </source>
</reference>
<dbReference type="CDD" id="cd12797">
    <property type="entry name" value="M23_peptidase"/>
    <property type="match status" value="1"/>
</dbReference>
<dbReference type="PANTHER" id="PTHR21666">
    <property type="entry name" value="PEPTIDASE-RELATED"/>
    <property type="match status" value="1"/>
</dbReference>
<evidence type="ECO:0000313" key="3">
    <source>
        <dbReference type="Proteomes" id="UP000548582"/>
    </source>
</evidence>
<evidence type="ECO:0000259" key="1">
    <source>
        <dbReference type="Pfam" id="PF01551"/>
    </source>
</evidence>
<feature type="domain" description="M23ase beta-sheet core" evidence="1">
    <location>
        <begin position="30"/>
        <end position="120"/>
    </location>
</feature>
<dbReference type="Proteomes" id="UP000548582">
    <property type="component" value="Unassembled WGS sequence"/>
</dbReference>